<dbReference type="SMART" id="SM00060">
    <property type="entry name" value="FN3"/>
    <property type="match status" value="3"/>
</dbReference>
<dbReference type="InterPro" id="IPR013783">
    <property type="entry name" value="Ig-like_fold"/>
</dbReference>
<feature type="compositionally biased region" description="Low complexity" evidence="3">
    <location>
        <begin position="304"/>
        <end position="313"/>
    </location>
</feature>
<feature type="domain" description="Fibronectin type-III" evidence="4">
    <location>
        <begin position="545"/>
        <end position="639"/>
    </location>
</feature>
<dbReference type="AlphaFoldDB" id="A0AA36H6R8"/>
<feature type="domain" description="Fibronectin type-III" evidence="4">
    <location>
        <begin position="95"/>
        <end position="185"/>
    </location>
</feature>
<comment type="caution">
    <text evidence="5">The sequence shown here is derived from an EMBL/GenBank/DDBJ whole genome shotgun (WGS) entry which is preliminary data.</text>
</comment>
<evidence type="ECO:0000313" key="6">
    <source>
        <dbReference type="Proteomes" id="UP001176961"/>
    </source>
</evidence>
<accession>A0AA36H6R8</accession>
<dbReference type="InterPro" id="IPR036116">
    <property type="entry name" value="FN3_sf"/>
</dbReference>
<dbReference type="GO" id="GO:0004725">
    <property type="term" value="F:protein tyrosine phosphatase activity"/>
    <property type="evidence" value="ECO:0007669"/>
    <property type="project" value="UniProtKB-EC"/>
</dbReference>
<dbReference type="PANTHER" id="PTHR46708">
    <property type="entry name" value="TENASCIN"/>
    <property type="match status" value="1"/>
</dbReference>
<keyword evidence="2" id="KW-0677">Repeat</keyword>
<feature type="region of interest" description="Disordered" evidence="3">
    <location>
        <begin position="286"/>
        <end position="323"/>
    </location>
</feature>
<evidence type="ECO:0000256" key="1">
    <source>
        <dbReference type="ARBA" id="ARBA00013064"/>
    </source>
</evidence>
<evidence type="ECO:0000256" key="3">
    <source>
        <dbReference type="SAM" id="MobiDB-lite"/>
    </source>
</evidence>
<dbReference type="InterPro" id="IPR003961">
    <property type="entry name" value="FN3_dom"/>
</dbReference>
<dbReference type="Pfam" id="PF00041">
    <property type="entry name" value="fn3"/>
    <property type="match status" value="1"/>
</dbReference>
<dbReference type="SUPFAM" id="SSF49265">
    <property type="entry name" value="Fibronectin type III"/>
    <property type="match status" value="2"/>
</dbReference>
<dbReference type="CDD" id="cd00063">
    <property type="entry name" value="FN3"/>
    <property type="match status" value="2"/>
</dbReference>
<dbReference type="PANTHER" id="PTHR46708:SF2">
    <property type="entry name" value="FIBRONECTIN TYPE-III DOMAIN-CONTAINING PROTEIN"/>
    <property type="match status" value="1"/>
</dbReference>
<dbReference type="Gene3D" id="2.60.40.10">
    <property type="entry name" value="Immunoglobulins"/>
    <property type="match status" value="2"/>
</dbReference>
<dbReference type="InterPro" id="IPR041201">
    <property type="entry name" value="PTPRJ_TM"/>
</dbReference>
<dbReference type="Proteomes" id="UP001176961">
    <property type="component" value="Unassembled WGS sequence"/>
</dbReference>
<feature type="compositionally biased region" description="Low complexity" evidence="3">
    <location>
        <begin position="248"/>
        <end position="258"/>
    </location>
</feature>
<organism evidence="5 6">
    <name type="scientific">Cylicocyclus nassatus</name>
    <name type="common">Nematode worm</name>
    <dbReference type="NCBI Taxonomy" id="53992"/>
    <lineage>
        <taxon>Eukaryota</taxon>
        <taxon>Metazoa</taxon>
        <taxon>Ecdysozoa</taxon>
        <taxon>Nematoda</taxon>
        <taxon>Chromadorea</taxon>
        <taxon>Rhabditida</taxon>
        <taxon>Rhabditina</taxon>
        <taxon>Rhabditomorpha</taxon>
        <taxon>Strongyloidea</taxon>
        <taxon>Strongylidae</taxon>
        <taxon>Cylicocyclus</taxon>
    </lineage>
</organism>
<keyword evidence="6" id="KW-1185">Reference proteome</keyword>
<dbReference type="PROSITE" id="PS50853">
    <property type="entry name" value="FN3"/>
    <property type="match status" value="2"/>
</dbReference>
<dbReference type="InterPro" id="IPR050991">
    <property type="entry name" value="ECM_Regulatory_Proteins"/>
</dbReference>
<proteinExistence type="predicted"/>
<reference evidence="5" key="1">
    <citation type="submission" date="2023-07" db="EMBL/GenBank/DDBJ databases">
        <authorList>
            <consortium name="CYATHOMIX"/>
        </authorList>
    </citation>
    <scope>NUCLEOTIDE SEQUENCE</scope>
    <source>
        <strain evidence="5">N/A</strain>
    </source>
</reference>
<dbReference type="EMBL" id="CATQJL010000316">
    <property type="protein sequence ID" value="CAJ0605109.1"/>
    <property type="molecule type" value="Genomic_DNA"/>
</dbReference>
<sequence>MRRYFFIVLAATLKLFSTSSITVDWSSKTIPDAVTYILDYAPAVGSPPAGSALERTATKVLIKDTMPACEYTIYLSAIMPDGKRSLVLEDLFYSSPDPPILDSIETTKHEATISYFPPKETNVTFHIEYYPEEQPEYANMIDTKASLVKLRGLDSGTAFRIKIRSIYNGVPSTEIIETSFQTDGTPDYDYSYSGEVFTVQTLPPGLNLATVEPNEYDELEDSNKNVIITVPPPKPTSRPETINKDLATPITTPTTTPTTTTVQVFDMAAEPSLILTSELTTSAPIISPSTLSTQKPKKNHGLNSGSSVSSRKAVSGDESDAMSIQSIIEKPKEVVVETGDDGSENYEALPVQKMISEFGEPTSIIMSPMEDKIRLDWSVPEGSLCEAFFVNYTILTLTRPKSYSVATGDEYTIIKFFSNHTLDIRVFCMIGGALSKTWWAHRIADLSVPLPIQSMRVLSSETDEFYVSRILVDWFWPAYHNFDLYTIVISYGIGKSNGKEIKVYEPGPVLLDKLEPSQTYHIAVRNESVELELKSKPTEIERITPPLISSMISPGKITSTSINVNFEESDLDQGRFDYYELVFTGNNKNITKKIEINQDKSLTFTKLIPGKTYDFSLYTVYKGKRSRPVTEAITTYPLKVTELLPVVGREYVVLYWDVENFADSDVRFRLSYNADKIPTVSVELKGGSRHRFSNLQTDVYYTFTITVIMGTGKAAAESESEMITVYVPKAARLSPSLVRLGSRELKVSFENDQQVFSPLNGDISNIAVIVTDDTELNDDIYELKSWFEVREEETWGSYRASPSDWNPFTRNVRNTSFTIGSDDCVRRSLDEPYCNGILRANTDYKVKIRAYMQNKIAMESDWIIIDGTEEANSEEDDKYERRHPCHMYLNGCPRKSTLRMGQSLIWLWAITVAMRLL</sequence>
<feature type="region of interest" description="Disordered" evidence="3">
    <location>
        <begin position="229"/>
        <end position="258"/>
    </location>
</feature>
<name>A0AA36H6R8_CYLNA</name>
<protein>
    <recommendedName>
        <fullName evidence="1">protein-tyrosine-phosphatase</fullName>
        <ecNumber evidence="1">3.1.3.48</ecNumber>
    </recommendedName>
</protein>
<gene>
    <name evidence="5" type="ORF">CYNAS_LOCUS17092</name>
</gene>
<dbReference type="Pfam" id="PF18861">
    <property type="entry name" value="PTP_tm"/>
    <property type="match status" value="1"/>
</dbReference>
<evidence type="ECO:0000259" key="4">
    <source>
        <dbReference type="PROSITE" id="PS50853"/>
    </source>
</evidence>
<evidence type="ECO:0000313" key="5">
    <source>
        <dbReference type="EMBL" id="CAJ0605109.1"/>
    </source>
</evidence>
<evidence type="ECO:0000256" key="2">
    <source>
        <dbReference type="ARBA" id="ARBA00022737"/>
    </source>
</evidence>
<dbReference type="EC" id="3.1.3.48" evidence="1"/>